<organism evidence="7 8">
    <name type="scientific">Paenalcaligenes hominis</name>
    <dbReference type="NCBI Taxonomy" id="643674"/>
    <lineage>
        <taxon>Bacteria</taxon>
        <taxon>Pseudomonadati</taxon>
        <taxon>Pseudomonadota</taxon>
        <taxon>Betaproteobacteria</taxon>
        <taxon>Burkholderiales</taxon>
        <taxon>Alcaligenaceae</taxon>
        <taxon>Paenalcaligenes</taxon>
    </lineage>
</organism>
<dbReference type="PANTHER" id="PTHR23521">
    <property type="entry name" value="TRANSPORTER MFS SUPERFAMILY"/>
    <property type="match status" value="1"/>
</dbReference>
<feature type="transmembrane region" description="Helical" evidence="5">
    <location>
        <begin position="354"/>
        <end position="371"/>
    </location>
</feature>
<gene>
    <name evidence="7" type="ORF">PAEH1_11070</name>
</gene>
<dbReference type="CDD" id="cd17477">
    <property type="entry name" value="MFS_YcaD_like"/>
    <property type="match status" value="1"/>
</dbReference>
<dbReference type="KEGG" id="phn:PAEH1_11070"/>
<evidence type="ECO:0000256" key="5">
    <source>
        <dbReference type="SAM" id="Phobius"/>
    </source>
</evidence>
<sequence length="448" mass="48806">MLNSIGAFSSLYLATLVLLTGSGLFNTYMGLRLTQLSVSEIWVGALLAIFYLGLVFGARVGHRLILSIGHIRAYAASAAFVTVSVLIQIMVDNLWVWLGLRFIAGAAMVTQFIAIESWLNEQTDNERRGIIFAFYMVMSSLGTVLGQLALTRFPDMNYEPLIFVAICSVLSLVPIALTRRLHPALQVPAPIHARYYIERVPLSISVLLVAGMLTGAFYALGPVYALRAELNSEQVAVFVAISVAAGVMAQWPIGWLADRIGRVTTLRINALLLFVFALPLVGWLDFSYYWLLGFSALFGVLVFTLYPLGAAFANDNVDPDRRVGLSAILYMVYGVGACIGPLLVGVLMDKLGSNWYYIFFCGCGVGLSFLVRPTKIKGTHLSQDAPTDFVPMPHMHSSAALDPRVDISSDISHDPVFDELNPEHNAEPPIPTADSAPEAPVASSIRVD</sequence>
<dbReference type="PANTHER" id="PTHR23521:SF3">
    <property type="entry name" value="MFS TRANSPORTER"/>
    <property type="match status" value="1"/>
</dbReference>
<feature type="transmembrane region" description="Helical" evidence="5">
    <location>
        <begin position="7"/>
        <end position="29"/>
    </location>
</feature>
<evidence type="ECO:0000256" key="3">
    <source>
        <dbReference type="ARBA" id="ARBA00023136"/>
    </source>
</evidence>
<dbReference type="Gene3D" id="1.20.1250.20">
    <property type="entry name" value="MFS general substrate transporter like domains"/>
    <property type="match status" value="2"/>
</dbReference>
<feature type="domain" description="Major facilitator superfamily (MFS) profile" evidence="6">
    <location>
        <begin position="7"/>
        <end position="376"/>
    </location>
</feature>
<dbReference type="GO" id="GO:0022857">
    <property type="term" value="F:transmembrane transporter activity"/>
    <property type="evidence" value="ECO:0007669"/>
    <property type="project" value="InterPro"/>
</dbReference>
<dbReference type="AlphaFoldDB" id="A0A1U9K1L8"/>
<dbReference type="InterPro" id="IPR036259">
    <property type="entry name" value="MFS_trans_sf"/>
</dbReference>
<accession>A0A1U9K1L8</accession>
<dbReference type="PROSITE" id="PS50850">
    <property type="entry name" value="MFS"/>
    <property type="match status" value="1"/>
</dbReference>
<evidence type="ECO:0000256" key="1">
    <source>
        <dbReference type="ARBA" id="ARBA00022692"/>
    </source>
</evidence>
<feature type="transmembrane region" description="Helical" evidence="5">
    <location>
        <begin position="268"/>
        <end position="284"/>
    </location>
</feature>
<dbReference type="InterPro" id="IPR020846">
    <property type="entry name" value="MFS_dom"/>
</dbReference>
<dbReference type="InterPro" id="IPR011701">
    <property type="entry name" value="MFS"/>
</dbReference>
<feature type="transmembrane region" description="Helical" evidence="5">
    <location>
        <begin position="161"/>
        <end position="179"/>
    </location>
</feature>
<feature type="transmembrane region" description="Helical" evidence="5">
    <location>
        <begin position="200"/>
        <end position="220"/>
    </location>
</feature>
<dbReference type="Proteomes" id="UP000189369">
    <property type="component" value="Chromosome"/>
</dbReference>
<feature type="transmembrane region" description="Helical" evidence="5">
    <location>
        <begin position="41"/>
        <end position="61"/>
    </location>
</feature>
<keyword evidence="1 5" id="KW-0812">Transmembrane</keyword>
<dbReference type="Pfam" id="PF07690">
    <property type="entry name" value="MFS_1"/>
    <property type="match status" value="1"/>
</dbReference>
<evidence type="ECO:0000256" key="2">
    <source>
        <dbReference type="ARBA" id="ARBA00022989"/>
    </source>
</evidence>
<reference evidence="7 8" key="1">
    <citation type="submission" date="2017-01" db="EMBL/GenBank/DDBJ databases">
        <title>Complete Genome Sequence of Paenalcaligenes hominis, Isolated from a paraplegic Patient with neurogenic bladder.</title>
        <authorList>
            <person name="Mukhopadhyay R."/>
            <person name="Joaquin J."/>
            <person name="Hogue R."/>
            <person name="Kilaru A."/>
            <person name="Jospin G."/>
            <person name="Mars K."/>
            <person name="Eisen J.A."/>
            <person name="Chaturvedi V."/>
        </authorList>
    </citation>
    <scope>NUCLEOTIDE SEQUENCE [LARGE SCALE GENOMIC DNA]</scope>
    <source>
        <strain evidence="7 8">15S00501</strain>
    </source>
</reference>
<feature type="transmembrane region" description="Helical" evidence="5">
    <location>
        <begin position="97"/>
        <end position="119"/>
    </location>
</feature>
<feature type="transmembrane region" description="Helical" evidence="5">
    <location>
        <begin position="73"/>
        <end position="91"/>
    </location>
</feature>
<feature type="compositionally biased region" description="Basic and acidic residues" evidence="4">
    <location>
        <begin position="417"/>
        <end position="426"/>
    </location>
</feature>
<feature type="region of interest" description="Disordered" evidence="4">
    <location>
        <begin position="417"/>
        <end position="448"/>
    </location>
</feature>
<dbReference type="SUPFAM" id="SSF103473">
    <property type="entry name" value="MFS general substrate transporter"/>
    <property type="match status" value="1"/>
</dbReference>
<feature type="transmembrane region" description="Helical" evidence="5">
    <location>
        <begin position="131"/>
        <end position="149"/>
    </location>
</feature>
<evidence type="ECO:0000313" key="8">
    <source>
        <dbReference type="Proteomes" id="UP000189369"/>
    </source>
</evidence>
<feature type="transmembrane region" description="Helical" evidence="5">
    <location>
        <begin position="290"/>
        <end position="313"/>
    </location>
</feature>
<dbReference type="EMBL" id="CP019697">
    <property type="protein sequence ID" value="AQS51950.1"/>
    <property type="molecule type" value="Genomic_DNA"/>
</dbReference>
<dbReference type="GO" id="GO:0005886">
    <property type="term" value="C:plasma membrane"/>
    <property type="evidence" value="ECO:0007669"/>
    <property type="project" value="TreeGrafter"/>
</dbReference>
<protein>
    <submittedName>
        <fullName evidence="7">MFS transporter</fullName>
    </submittedName>
</protein>
<dbReference type="InterPro" id="IPR047200">
    <property type="entry name" value="MFS_YcaD-like"/>
</dbReference>
<dbReference type="STRING" id="643674.PAEH1_11070"/>
<name>A0A1U9K1L8_9BURK</name>
<proteinExistence type="predicted"/>
<evidence type="ECO:0000313" key="7">
    <source>
        <dbReference type="EMBL" id="AQS51950.1"/>
    </source>
</evidence>
<feature type="transmembrane region" description="Helical" evidence="5">
    <location>
        <begin position="235"/>
        <end position="256"/>
    </location>
</feature>
<evidence type="ECO:0000256" key="4">
    <source>
        <dbReference type="SAM" id="MobiDB-lite"/>
    </source>
</evidence>
<evidence type="ECO:0000259" key="6">
    <source>
        <dbReference type="PROSITE" id="PS50850"/>
    </source>
</evidence>
<keyword evidence="2 5" id="KW-1133">Transmembrane helix</keyword>
<keyword evidence="3 5" id="KW-0472">Membrane</keyword>
<dbReference type="OrthoDB" id="9810614at2"/>
<feature type="transmembrane region" description="Helical" evidence="5">
    <location>
        <begin position="325"/>
        <end position="348"/>
    </location>
</feature>